<reference evidence="2 3" key="1">
    <citation type="submission" date="2019-03" db="EMBL/GenBank/DDBJ databases">
        <title>Genomic Encyclopedia of Type Strains, Phase IV (KMG-IV): sequencing the most valuable type-strain genomes for metagenomic binning, comparative biology and taxonomic classification.</title>
        <authorList>
            <person name="Goeker M."/>
        </authorList>
    </citation>
    <scope>NUCLEOTIDE SEQUENCE [LARGE SCALE GENOMIC DNA]</scope>
    <source>
        <strain evidence="2 3">DSM 45765</strain>
    </source>
</reference>
<evidence type="ECO:0000313" key="2">
    <source>
        <dbReference type="EMBL" id="TCP57110.1"/>
    </source>
</evidence>
<feature type="transmembrane region" description="Helical" evidence="1">
    <location>
        <begin position="12"/>
        <end position="35"/>
    </location>
</feature>
<dbReference type="AlphaFoldDB" id="A0A4R2R2W0"/>
<keyword evidence="1" id="KW-1133">Transmembrane helix</keyword>
<keyword evidence="1" id="KW-0472">Membrane</keyword>
<proteinExistence type="predicted"/>
<comment type="caution">
    <text evidence="2">The sequence shown here is derived from an EMBL/GenBank/DDBJ whole genome shotgun (WGS) entry which is preliminary data.</text>
</comment>
<accession>A0A4R2R2W0</accession>
<gene>
    <name evidence="2" type="ORF">EV191_1011062</name>
</gene>
<dbReference type="EMBL" id="SLXQ01000001">
    <property type="protein sequence ID" value="TCP57110.1"/>
    <property type="molecule type" value="Genomic_DNA"/>
</dbReference>
<dbReference type="RefSeq" id="WP_165912767.1">
    <property type="nucleotide sequence ID" value="NZ_SLXQ01000001.1"/>
</dbReference>
<protein>
    <submittedName>
        <fullName evidence="2">Uncharacterized protein</fullName>
    </submittedName>
</protein>
<keyword evidence="1" id="KW-0812">Transmembrane</keyword>
<organism evidence="2 3">
    <name type="scientific">Tamaricihabitans halophyticus</name>
    <dbReference type="NCBI Taxonomy" id="1262583"/>
    <lineage>
        <taxon>Bacteria</taxon>
        <taxon>Bacillati</taxon>
        <taxon>Actinomycetota</taxon>
        <taxon>Actinomycetes</taxon>
        <taxon>Pseudonocardiales</taxon>
        <taxon>Pseudonocardiaceae</taxon>
        <taxon>Tamaricihabitans</taxon>
    </lineage>
</organism>
<evidence type="ECO:0000256" key="1">
    <source>
        <dbReference type="SAM" id="Phobius"/>
    </source>
</evidence>
<keyword evidence="3" id="KW-1185">Reference proteome</keyword>
<name>A0A4R2R2W0_9PSEU</name>
<dbReference type="Proteomes" id="UP000294911">
    <property type="component" value="Unassembled WGS sequence"/>
</dbReference>
<sequence length="153" mass="15746">MGGPPPKKKTGLIIGIVVAAVVVLGGGTTALILLLGGGGSGDVHVAADKLVTALNGRNVAQVGELTCRKPTSAESEAWEQVAAYDQARYSLVGEPQVDEDAGTATITLSFPTGGGGKQQAAIGLNRNDEFPDGWCTQFAWEVYPKLAEQQGIP</sequence>
<evidence type="ECO:0000313" key="3">
    <source>
        <dbReference type="Proteomes" id="UP000294911"/>
    </source>
</evidence>